<comment type="caution">
    <text evidence="1">The sequence shown here is derived from an EMBL/GenBank/DDBJ whole genome shotgun (WGS) entry which is preliminary data.</text>
</comment>
<dbReference type="EMBL" id="LCDD01000024">
    <property type="protein sequence ID" value="KKS45991.1"/>
    <property type="molecule type" value="Genomic_DNA"/>
</dbReference>
<proteinExistence type="predicted"/>
<sequence>MNVSQIEQIILQNTFSKTDYLRRLTILREFLEKKYFSDGSITFLDFLNQIKASQHDREATVFWEEHFFNLFTKDNLYLVINSLVENLKSLPVLTVYLPVMLDDYQIDDLGRWFRTNINPEVLMDIKINLLMVSGCAYVWKGKYHDLSLHYFLSKKQSIINKIIEAYAAENL</sequence>
<name>A0A0G1BI54_9BACT</name>
<dbReference type="AlphaFoldDB" id="A0A0G1BI54"/>
<evidence type="ECO:0000313" key="1">
    <source>
        <dbReference type="EMBL" id="KKS45991.1"/>
    </source>
</evidence>
<dbReference type="Proteomes" id="UP000034320">
    <property type="component" value="Unassembled WGS sequence"/>
</dbReference>
<organism evidence="1 2">
    <name type="scientific">Candidatus Gottesmanbacteria bacterium GW2011_GWA2_42_18</name>
    <dbReference type="NCBI Taxonomy" id="1618442"/>
    <lineage>
        <taxon>Bacteria</taxon>
        <taxon>Candidatus Gottesmaniibacteriota</taxon>
    </lineage>
</organism>
<evidence type="ECO:0000313" key="2">
    <source>
        <dbReference type="Proteomes" id="UP000034320"/>
    </source>
</evidence>
<accession>A0A0G1BI54</accession>
<gene>
    <name evidence="1" type="ORF">UV09_C0024G0006</name>
</gene>
<reference evidence="1 2" key="1">
    <citation type="journal article" date="2015" name="Nature">
        <title>rRNA introns, odd ribosomes, and small enigmatic genomes across a large radiation of phyla.</title>
        <authorList>
            <person name="Brown C.T."/>
            <person name="Hug L.A."/>
            <person name="Thomas B.C."/>
            <person name="Sharon I."/>
            <person name="Castelle C.J."/>
            <person name="Singh A."/>
            <person name="Wilkins M.J."/>
            <person name="Williams K.H."/>
            <person name="Banfield J.F."/>
        </authorList>
    </citation>
    <scope>NUCLEOTIDE SEQUENCE [LARGE SCALE GENOMIC DNA]</scope>
</reference>
<protein>
    <submittedName>
        <fullName evidence="1">Uncharacterized protein</fullName>
    </submittedName>
</protein>